<reference evidence="3" key="1">
    <citation type="submission" date="2020-11" db="EMBL/GenBank/DDBJ databases">
        <authorList>
            <consortium name="DOE Joint Genome Institute"/>
            <person name="Ahrendt S."/>
            <person name="Riley R."/>
            <person name="Andreopoulos W."/>
            <person name="Labutti K."/>
            <person name="Pangilinan J."/>
            <person name="Ruiz-Duenas F.J."/>
            <person name="Barrasa J.M."/>
            <person name="Sanchez-Garcia M."/>
            <person name="Camarero S."/>
            <person name="Miyauchi S."/>
            <person name="Serrano A."/>
            <person name="Linde D."/>
            <person name="Babiker R."/>
            <person name="Drula E."/>
            <person name="Ayuso-Fernandez I."/>
            <person name="Pacheco R."/>
            <person name="Padilla G."/>
            <person name="Ferreira P."/>
            <person name="Barriuso J."/>
            <person name="Kellner H."/>
            <person name="Castanera R."/>
            <person name="Alfaro M."/>
            <person name="Ramirez L."/>
            <person name="Pisabarro A.G."/>
            <person name="Kuo A."/>
            <person name="Tritt A."/>
            <person name="Lipzen A."/>
            <person name="He G."/>
            <person name="Yan M."/>
            <person name="Ng V."/>
            <person name="Cullen D."/>
            <person name="Martin F."/>
            <person name="Rosso M.-N."/>
            <person name="Henrissat B."/>
            <person name="Hibbett D."/>
            <person name="Martinez A.T."/>
            <person name="Grigoriev I.V."/>
        </authorList>
    </citation>
    <scope>NUCLEOTIDE SEQUENCE</scope>
    <source>
        <strain evidence="3">AH 40177</strain>
    </source>
</reference>
<feature type="region of interest" description="Disordered" evidence="1">
    <location>
        <begin position="1"/>
        <end position="315"/>
    </location>
</feature>
<dbReference type="Proteomes" id="UP000772434">
    <property type="component" value="Unassembled WGS sequence"/>
</dbReference>
<dbReference type="AlphaFoldDB" id="A0A9P5Q7W3"/>
<name>A0A9P5Q7W3_9AGAR</name>
<accession>A0A9P5Q7W3</accession>
<feature type="compositionally biased region" description="Basic and acidic residues" evidence="1">
    <location>
        <begin position="43"/>
        <end position="52"/>
    </location>
</feature>
<keyword evidence="4" id="KW-1185">Reference proteome</keyword>
<feature type="compositionally biased region" description="Basic residues" evidence="1">
    <location>
        <begin position="1"/>
        <end position="11"/>
    </location>
</feature>
<feature type="domain" description="CcmS related" evidence="2">
    <location>
        <begin position="434"/>
        <end position="563"/>
    </location>
</feature>
<feature type="compositionally biased region" description="Polar residues" evidence="1">
    <location>
        <begin position="102"/>
        <end position="121"/>
    </location>
</feature>
<feature type="compositionally biased region" description="Low complexity" evidence="1">
    <location>
        <begin position="144"/>
        <end position="161"/>
    </location>
</feature>
<dbReference type="Pfam" id="PF26617">
    <property type="entry name" value="CcmS-like"/>
    <property type="match status" value="1"/>
</dbReference>
<feature type="compositionally biased region" description="Gly residues" evidence="1">
    <location>
        <begin position="304"/>
        <end position="315"/>
    </location>
</feature>
<dbReference type="EMBL" id="JADNRY010000006">
    <property type="protein sequence ID" value="KAF9076449.1"/>
    <property type="molecule type" value="Genomic_DNA"/>
</dbReference>
<feature type="compositionally biased region" description="Acidic residues" evidence="1">
    <location>
        <begin position="75"/>
        <end position="95"/>
    </location>
</feature>
<dbReference type="OrthoDB" id="3171339at2759"/>
<dbReference type="InterPro" id="IPR058258">
    <property type="entry name" value="CcmS-like"/>
</dbReference>
<comment type="caution">
    <text evidence="3">The sequence shown here is derived from an EMBL/GenBank/DDBJ whole genome shotgun (WGS) entry which is preliminary data.</text>
</comment>
<evidence type="ECO:0000256" key="1">
    <source>
        <dbReference type="SAM" id="MobiDB-lite"/>
    </source>
</evidence>
<protein>
    <recommendedName>
        <fullName evidence="2">CcmS related domain-containing protein</fullName>
    </recommendedName>
</protein>
<evidence type="ECO:0000259" key="2">
    <source>
        <dbReference type="Pfam" id="PF26617"/>
    </source>
</evidence>
<feature type="compositionally biased region" description="Basic and acidic residues" evidence="1">
    <location>
        <begin position="252"/>
        <end position="264"/>
    </location>
</feature>
<sequence length="650" mass="72576">MNPLRRTKRTGGFRDDPLATRSPAAWPSPGPGAGGWAASADLHPAKPVKEKVSTASKTVAWGPRNSGGWGGGAIVEEEEEEEDYDDEEWEEEEQENGYGWGHTTNASAWGVQQPSSTSQPGWKSWSEEAKRLPKGAAPTPPGKPVLSHQQQSQILNSLLNQPPAQNGYIPAAQQQQMLKQQQHKQPQHKQTQPPRQATGNPYQWAPVSKKEKKKEQPAKHQRSQSEYADPRGAGSVTEGWGMDAGGWGKNAKNQDARRWSKDDSYGWGEDTGAGGWGQNDGGGGWGQDDGGWGSKDAGAWGSKEAGGWGSASVGGWGPIPEEEEEEYEYEEDPRKVHFSPKSAKAGRGGWGTESFYPGSVPSFRDSESSRASAANLWGSNKPKDTSYTMPSRTLAHAYSGTTTSLNTGIPRNKINEYTNVQFHDSQGAALEPYYRALFGRERKAKDRIHWMFPPNKDERVESLLTWIQTVSYSLGSYGLHRFLQSRERGALVANADYRLPNGKNEPAFDWLTFDDLQDTRDKTMQESVAFYDPSAQVIVFVFLPSKSGNSVAMWRRKINVPNNTRLMLQAETTLALAALRREEDYVVHVDEYPRAQTPKQKQTGIGQRLRRASLPSRHEYVDAYPMIIEETKHGKPKKKRKWWQFFRVDW</sequence>
<evidence type="ECO:0000313" key="4">
    <source>
        <dbReference type="Proteomes" id="UP000772434"/>
    </source>
</evidence>
<proteinExistence type="predicted"/>
<gene>
    <name evidence="3" type="ORF">BDP27DRAFT_1313346</name>
</gene>
<organism evidence="3 4">
    <name type="scientific">Rhodocollybia butyracea</name>
    <dbReference type="NCBI Taxonomy" id="206335"/>
    <lineage>
        <taxon>Eukaryota</taxon>
        <taxon>Fungi</taxon>
        <taxon>Dikarya</taxon>
        <taxon>Basidiomycota</taxon>
        <taxon>Agaricomycotina</taxon>
        <taxon>Agaricomycetes</taxon>
        <taxon>Agaricomycetidae</taxon>
        <taxon>Agaricales</taxon>
        <taxon>Marasmiineae</taxon>
        <taxon>Omphalotaceae</taxon>
        <taxon>Rhodocollybia</taxon>
    </lineage>
</organism>
<feature type="compositionally biased region" description="Gly residues" evidence="1">
    <location>
        <begin position="269"/>
        <end position="293"/>
    </location>
</feature>
<evidence type="ECO:0000313" key="3">
    <source>
        <dbReference type="EMBL" id="KAF9076449.1"/>
    </source>
</evidence>